<dbReference type="InterPro" id="IPR054787">
    <property type="entry name" value="TrlF_ATPase"/>
</dbReference>
<dbReference type="EMBL" id="VIRM01000028">
    <property type="protein sequence ID" value="TQS18891.1"/>
    <property type="molecule type" value="Genomic_DNA"/>
</dbReference>
<evidence type="ECO:0000313" key="1">
    <source>
        <dbReference type="EMBL" id="TQS18891.1"/>
    </source>
</evidence>
<reference evidence="1 2" key="1">
    <citation type="submission" date="2019-07" db="EMBL/GenBank/DDBJ databases">
        <title>Microbispora hainanensis DSM 45428.</title>
        <authorList>
            <person name="Thawai C."/>
        </authorList>
    </citation>
    <scope>NUCLEOTIDE SEQUENCE [LARGE SCALE GENOMIC DNA]</scope>
    <source>
        <strain evidence="1 2">DSM 45428</strain>
    </source>
</reference>
<proteinExistence type="predicted"/>
<dbReference type="RefSeq" id="WP_142620917.1">
    <property type="nucleotide sequence ID" value="NZ_VIRM01000028.1"/>
</dbReference>
<dbReference type="Proteomes" id="UP000316541">
    <property type="component" value="Unassembled WGS sequence"/>
</dbReference>
<dbReference type="Gene3D" id="3.40.50.300">
    <property type="entry name" value="P-loop containing nucleotide triphosphate hydrolases"/>
    <property type="match status" value="2"/>
</dbReference>
<protein>
    <recommendedName>
        <fullName evidence="3">AAA family ATPase</fullName>
    </recommendedName>
</protein>
<dbReference type="Gene3D" id="3.20.20.140">
    <property type="entry name" value="Metal-dependent hydrolases"/>
    <property type="match status" value="1"/>
</dbReference>
<sequence length="955" mass="107381">MSRWFKCDLQVATPGWKFKLPASWKGDLKHPDPVKRAEYRQSFADMYMATLRKRGVDVIALADHHTAEWLEEMKAAGGRAGITVFPGVEVVTTNGSDGVHLLLIGGLDKTERDIDILLAKVCGFDDDHPRYVPGTRRPPIPAPAPRSIQDILRDLPPGWIAIGPHALGDNGIASGKTIMGTARWQVLHDDKLAAIDVGSPADPVDHGKSEEIRSWNQKFRARKLDNFPCLERLAFVSTSDAYSLETLGGRFTWIRMAEPTLEGLRQAFLDFDARIICDWDQRLTKYPGRDPNQVTHAWVENVTLDGKLGNSATSLKVEFAPGLNVIIGGRGSGKSTVVSGLRRVYGSTEGLPEKIKVDLEDFYERVFAQATLSATHHLPISGETQVAVWTTADGSHTDRGAGAIRTNFPLRVFSQKELYERIAPDSDDPNSASRHLLTLIDEALDAADEVQQGDFSTERSKIENVCHNLVARRLLIQAELEQRADLQAREAELGRQVAHLDNPATRERRERNEAILREHQRLESSASQISQSIIELRHGAERLLPDTEVQSAGPEPHHQTLRNIKTILRQKIFSALSDAEAELRAAEAARRTGEWAEQVQGAREDDEAYQAELVSLGVDQEQYLSLREELALTRKRLNDLAVRAGELAELERSEREAWLDLMLIHTRRGQRRRHLVEDIKNRSQTLRFVVRPYSDWTEWARTLRRILNLRSDGYSEEVRSLARWLWNGPTETLEDRLRCWRSALITNSYSQLSGQISSSGEDRGRPAWWRKLAGTDQTVRIRLATLVANDTVSMLFLKSGGRPERDEDWQDVVHGSPGQRSAAMLSFVLHQGTEPLVLDQPEDDLDTTLISELIVNELRKSRWKRQLIVVTHNANIPVLGDADRVIVLENVGNTIRIKTSGRAHVGPIDVPEVRTDIQNVMEGGVKAFIKRGMKYDNEVSSYRRDVARLTHNSDG</sequence>
<dbReference type="CDD" id="cd00267">
    <property type="entry name" value="ABC_ATPase"/>
    <property type="match status" value="1"/>
</dbReference>
<name>A0A544YQ46_9ACTN</name>
<accession>A0A544YQ46</accession>
<dbReference type="AlphaFoldDB" id="A0A544YQ46"/>
<evidence type="ECO:0008006" key="3">
    <source>
        <dbReference type="Google" id="ProtNLM"/>
    </source>
</evidence>
<dbReference type="InterPro" id="IPR027417">
    <property type="entry name" value="P-loop_NTPase"/>
</dbReference>
<gene>
    <name evidence="1" type="ORF">FLX08_22245</name>
</gene>
<dbReference type="NCBIfam" id="NF045780">
    <property type="entry name" value="TrlF_fam_ATP"/>
    <property type="match status" value="1"/>
</dbReference>
<dbReference type="SUPFAM" id="SSF52540">
    <property type="entry name" value="P-loop containing nucleoside triphosphate hydrolases"/>
    <property type="match status" value="1"/>
</dbReference>
<dbReference type="SUPFAM" id="SSF89550">
    <property type="entry name" value="PHP domain-like"/>
    <property type="match status" value="1"/>
</dbReference>
<comment type="caution">
    <text evidence="1">The sequence shown here is derived from an EMBL/GenBank/DDBJ whole genome shotgun (WGS) entry which is preliminary data.</text>
</comment>
<evidence type="ECO:0000313" key="2">
    <source>
        <dbReference type="Proteomes" id="UP000316541"/>
    </source>
</evidence>
<organism evidence="1 2">
    <name type="scientific">Microbispora hainanensis</name>
    <dbReference type="NCBI Taxonomy" id="568844"/>
    <lineage>
        <taxon>Bacteria</taxon>
        <taxon>Bacillati</taxon>
        <taxon>Actinomycetota</taxon>
        <taxon>Actinomycetes</taxon>
        <taxon>Streptosporangiales</taxon>
        <taxon>Streptosporangiaceae</taxon>
        <taxon>Microbispora</taxon>
    </lineage>
</organism>
<dbReference type="InterPro" id="IPR016195">
    <property type="entry name" value="Pol/histidinol_Pase-like"/>
</dbReference>